<dbReference type="HOGENOM" id="CLU_1041658_0_0_5"/>
<name>S9Q9Z7_9RHOB</name>
<reference evidence="5" key="1">
    <citation type="journal article" date="2014" name="Stand. Genomic Sci.">
        <title>Genome sequence of the exopolysaccharide-producing Salipiger mucosus type strain (DSM 16094(T)), a moderately halophilic member of the Roseobacter clade.</title>
        <authorList>
            <person name="Riedel T."/>
            <person name="Spring S."/>
            <person name="Fiebig A."/>
            <person name="Petersen J."/>
            <person name="Kyrpides N.C."/>
            <person name="Goker M."/>
            <person name="Klenk H.P."/>
        </authorList>
    </citation>
    <scope>NUCLEOTIDE SEQUENCE [LARGE SCALE GENOMIC DNA]</scope>
    <source>
        <strain evidence="5">DSM 16094</strain>
    </source>
</reference>
<feature type="region of interest" description="Disordered" evidence="1">
    <location>
        <begin position="22"/>
        <end position="46"/>
    </location>
</feature>
<dbReference type="InterPro" id="IPR052344">
    <property type="entry name" value="Transposase-related"/>
</dbReference>
<feature type="domain" description="Transposase IS66 C-terminal" evidence="3">
    <location>
        <begin position="217"/>
        <end position="254"/>
    </location>
</feature>
<evidence type="ECO:0000256" key="1">
    <source>
        <dbReference type="SAM" id="MobiDB-lite"/>
    </source>
</evidence>
<feature type="compositionally biased region" description="Low complexity" evidence="1">
    <location>
        <begin position="102"/>
        <end position="120"/>
    </location>
</feature>
<protein>
    <submittedName>
        <fullName evidence="4">Mobile element protein</fullName>
    </submittedName>
</protein>
<dbReference type="Pfam" id="PF03050">
    <property type="entry name" value="DDE_Tnp_IS66"/>
    <property type="match status" value="1"/>
</dbReference>
<dbReference type="Pfam" id="PF13817">
    <property type="entry name" value="DDE_Tnp_IS66_C"/>
    <property type="match status" value="1"/>
</dbReference>
<accession>S9Q9Z7</accession>
<feature type="domain" description="Transposase IS66 central" evidence="2">
    <location>
        <begin position="181"/>
        <end position="210"/>
    </location>
</feature>
<comment type="caution">
    <text evidence="4">The sequence shown here is derived from an EMBL/GenBank/DDBJ whole genome shotgun (WGS) entry which is preliminary data.</text>
</comment>
<evidence type="ECO:0000313" key="5">
    <source>
        <dbReference type="Proteomes" id="UP000015347"/>
    </source>
</evidence>
<evidence type="ECO:0000259" key="2">
    <source>
        <dbReference type="Pfam" id="PF03050"/>
    </source>
</evidence>
<dbReference type="InterPro" id="IPR004291">
    <property type="entry name" value="Transposase_IS66_central"/>
</dbReference>
<sequence length="267" mass="30124">MQLRQDRGVDLVGLHPRMRDRLHLKRVGDHHPRDERRQQSHDRRRVFRGFQHDLVIGPQGAAEGHDSVMFQVDPEVFRHRPVREDRDLREAPVNVHSDRSHSSLSQSLSGECSGCATSTDTRSRRTRAGRRGGQITTRARSSKSIRPARVFALQRPCPAAPLYHDRGKNGPLDRSAIDSMPDNNAAERALRGIALGRKSWLFAGSERGGDRAAFMYSLIVTAKMNDIDPQAWLADVLARLPEMTASQVPDLLPWHWRSASSEDRRAA</sequence>
<dbReference type="InterPro" id="IPR039552">
    <property type="entry name" value="IS66_C"/>
</dbReference>
<dbReference type="STRING" id="1123237.Salmuc_00339"/>
<feature type="region of interest" description="Disordered" evidence="1">
    <location>
        <begin position="92"/>
        <end position="141"/>
    </location>
</feature>
<dbReference type="PANTHER" id="PTHR33678">
    <property type="entry name" value="BLL1576 PROTEIN"/>
    <property type="match status" value="1"/>
</dbReference>
<evidence type="ECO:0000259" key="3">
    <source>
        <dbReference type="Pfam" id="PF13817"/>
    </source>
</evidence>
<keyword evidence="5" id="KW-1185">Reference proteome</keyword>
<organism evidence="4 5">
    <name type="scientific">Salipiger mucosus DSM 16094</name>
    <dbReference type="NCBI Taxonomy" id="1123237"/>
    <lineage>
        <taxon>Bacteria</taxon>
        <taxon>Pseudomonadati</taxon>
        <taxon>Pseudomonadota</taxon>
        <taxon>Alphaproteobacteria</taxon>
        <taxon>Rhodobacterales</taxon>
        <taxon>Roseobacteraceae</taxon>
        <taxon>Salipiger</taxon>
    </lineage>
</organism>
<gene>
    <name evidence="4" type="ORF">Salmuc_00339</name>
</gene>
<evidence type="ECO:0000313" key="4">
    <source>
        <dbReference type="EMBL" id="EPX76453.1"/>
    </source>
</evidence>
<dbReference type="AlphaFoldDB" id="S9Q9Z7"/>
<dbReference type="Proteomes" id="UP000015347">
    <property type="component" value="Unassembled WGS sequence"/>
</dbReference>
<dbReference type="PANTHER" id="PTHR33678:SF1">
    <property type="entry name" value="BLL1576 PROTEIN"/>
    <property type="match status" value="1"/>
</dbReference>
<proteinExistence type="predicted"/>
<dbReference type="EMBL" id="APVH01000049">
    <property type="protein sequence ID" value="EPX76453.1"/>
    <property type="molecule type" value="Genomic_DNA"/>
</dbReference>
<feature type="compositionally biased region" description="Basic and acidic residues" evidence="1">
    <location>
        <begin position="92"/>
        <end position="101"/>
    </location>
</feature>
<feature type="compositionally biased region" description="Basic and acidic residues" evidence="1">
    <location>
        <begin position="22"/>
        <end position="41"/>
    </location>
</feature>
<dbReference type="eggNOG" id="COG2433">
    <property type="taxonomic scope" value="Bacteria"/>
</dbReference>